<evidence type="ECO:0000313" key="4">
    <source>
        <dbReference type="EMBL" id="TCZ71416.1"/>
    </source>
</evidence>
<dbReference type="GO" id="GO:0016787">
    <property type="term" value="F:hydrolase activity"/>
    <property type="evidence" value="ECO:0007669"/>
    <property type="project" value="UniProtKB-UniRule"/>
</dbReference>
<accession>A0A4R4DZ96</accession>
<dbReference type="Gene3D" id="3.60.15.10">
    <property type="entry name" value="Ribonuclease Z/Hydroxyacylglutathione hydrolase-like"/>
    <property type="match status" value="1"/>
</dbReference>
<evidence type="ECO:0000256" key="2">
    <source>
        <dbReference type="HAMAP-Rule" id="MF_00457"/>
    </source>
</evidence>
<evidence type="ECO:0000256" key="1">
    <source>
        <dbReference type="ARBA" id="ARBA00022801"/>
    </source>
</evidence>
<reference evidence="4 5" key="1">
    <citation type="submission" date="2019-03" db="EMBL/GenBank/DDBJ databases">
        <authorList>
            <person name="Kim M.K.M."/>
        </authorList>
    </citation>
    <scope>NUCLEOTIDE SEQUENCE [LARGE SCALE GENOMIC DNA]</scope>
    <source>
        <strain evidence="4 5">17J68-15</strain>
    </source>
</reference>
<dbReference type="Proteomes" id="UP000295164">
    <property type="component" value="Unassembled WGS sequence"/>
</dbReference>
<comment type="similarity">
    <text evidence="2">Belongs to the UPF0173 family.</text>
</comment>
<dbReference type="SUPFAM" id="SSF56281">
    <property type="entry name" value="Metallo-hydrolase/oxidoreductase"/>
    <property type="match status" value="1"/>
</dbReference>
<feature type="domain" description="Metallo-beta-lactamase" evidence="3">
    <location>
        <begin position="7"/>
        <end position="190"/>
    </location>
</feature>
<evidence type="ECO:0000313" key="5">
    <source>
        <dbReference type="Proteomes" id="UP000295164"/>
    </source>
</evidence>
<dbReference type="InterPro" id="IPR050114">
    <property type="entry name" value="UPF0173_UPF0282_UlaG_hydrolase"/>
</dbReference>
<dbReference type="EMBL" id="SKFH01000013">
    <property type="protein sequence ID" value="TCZ71416.1"/>
    <property type="molecule type" value="Genomic_DNA"/>
</dbReference>
<dbReference type="HAMAP" id="MF_00457">
    <property type="entry name" value="UPF0173"/>
    <property type="match status" value="1"/>
</dbReference>
<gene>
    <name evidence="4" type="ORF">E0486_10065</name>
</gene>
<proteinExistence type="inferred from homology"/>
<name>A0A4R4DZ96_9BACT</name>
<keyword evidence="5" id="KW-1185">Reference proteome</keyword>
<organism evidence="4 5">
    <name type="scientific">Flaviaesturariibacter aridisoli</name>
    <dbReference type="NCBI Taxonomy" id="2545761"/>
    <lineage>
        <taxon>Bacteria</taxon>
        <taxon>Pseudomonadati</taxon>
        <taxon>Bacteroidota</taxon>
        <taxon>Chitinophagia</taxon>
        <taxon>Chitinophagales</taxon>
        <taxon>Chitinophagaceae</taxon>
        <taxon>Flaviaestuariibacter</taxon>
    </lineage>
</organism>
<dbReference type="Pfam" id="PF12706">
    <property type="entry name" value="Lactamase_B_2"/>
    <property type="match status" value="1"/>
</dbReference>
<protein>
    <recommendedName>
        <fullName evidence="2">UPF0173 metal-dependent hydrolase E0486_10065</fullName>
    </recommendedName>
</protein>
<sequence length="226" mass="23859">MRLTYYGHASFAVETGGKVLLFDPFITPNPAAKAIDISTLPCDYLLLSHGHGDHVADAPAIAQRTGATVIASAEVAGWMDGKGASGSVGMNHGGKKAFDFGTVKCVNAIHSSGLPDGSYGGNPMGFVVTTPERSFYYSGDTALTLDMQLIPRWAKLDFAVLCIGDHFTMGYEDAVEAARMAGAPKVVGVHYDTFPPIKINTQAARKAFHEAGIELLLPAVGETIDL</sequence>
<dbReference type="SMART" id="SM00849">
    <property type="entry name" value="Lactamase_B"/>
    <property type="match status" value="1"/>
</dbReference>
<keyword evidence="1 2" id="KW-0378">Hydrolase</keyword>
<dbReference type="PANTHER" id="PTHR43546">
    <property type="entry name" value="UPF0173 METAL-DEPENDENT HYDROLASE MJ1163-RELATED"/>
    <property type="match status" value="1"/>
</dbReference>
<dbReference type="NCBIfam" id="NF001911">
    <property type="entry name" value="PRK00685.1"/>
    <property type="match status" value="1"/>
</dbReference>
<evidence type="ECO:0000259" key="3">
    <source>
        <dbReference type="SMART" id="SM00849"/>
    </source>
</evidence>
<dbReference type="InterPro" id="IPR001279">
    <property type="entry name" value="Metallo-B-lactamas"/>
</dbReference>
<dbReference type="AlphaFoldDB" id="A0A4R4DZ96"/>
<dbReference type="PANTHER" id="PTHR43546:SF3">
    <property type="entry name" value="UPF0173 METAL-DEPENDENT HYDROLASE MJ1163"/>
    <property type="match status" value="1"/>
</dbReference>
<dbReference type="RefSeq" id="WP_131852039.1">
    <property type="nucleotide sequence ID" value="NZ_SKFH01000013.1"/>
</dbReference>
<comment type="caution">
    <text evidence="4">The sequence shown here is derived from an EMBL/GenBank/DDBJ whole genome shotgun (WGS) entry which is preliminary data.</text>
</comment>
<dbReference type="InterPro" id="IPR022877">
    <property type="entry name" value="UPF0173"/>
</dbReference>
<dbReference type="InterPro" id="IPR036866">
    <property type="entry name" value="RibonucZ/Hydroxyglut_hydro"/>
</dbReference>
<dbReference type="OrthoDB" id="9789133at2"/>